<feature type="transmembrane region" description="Helical" evidence="1">
    <location>
        <begin position="104"/>
        <end position="122"/>
    </location>
</feature>
<reference evidence="2 3" key="1">
    <citation type="journal article" date="2006" name="Nature">
        <title>Global trends of whole-genome duplications revealed by the ciliate Paramecium tetraurelia.</title>
        <authorList>
            <consortium name="Genoscope"/>
            <person name="Aury J.-M."/>
            <person name="Jaillon O."/>
            <person name="Duret L."/>
            <person name="Noel B."/>
            <person name="Jubin C."/>
            <person name="Porcel B.M."/>
            <person name="Segurens B."/>
            <person name="Daubin V."/>
            <person name="Anthouard V."/>
            <person name="Aiach N."/>
            <person name="Arnaiz O."/>
            <person name="Billaut A."/>
            <person name="Beisson J."/>
            <person name="Blanc I."/>
            <person name="Bouhouche K."/>
            <person name="Camara F."/>
            <person name="Duharcourt S."/>
            <person name="Guigo R."/>
            <person name="Gogendeau D."/>
            <person name="Katinka M."/>
            <person name="Keller A.-M."/>
            <person name="Kissmehl R."/>
            <person name="Klotz C."/>
            <person name="Koll F."/>
            <person name="Le Moue A."/>
            <person name="Lepere C."/>
            <person name="Malinsky S."/>
            <person name="Nowacki M."/>
            <person name="Nowak J.K."/>
            <person name="Plattner H."/>
            <person name="Poulain J."/>
            <person name="Ruiz F."/>
            <person name="Serrano V."/>
            <person name="Zagulski M."/>
            <person name="Dessen P."/>
            <person name="Betermier M."/>
            <person name="Weissenbach J."/>
            <person name="Scarpelli C."/>
            <person name="Schachter V."/>
            <person name="Sperling L."/>
            <person name="Meyer E."/>
            <person name="Cohen J."/>
            <person name="Wincker P."/>
        </authorList>
    </citation>
    <scope>NUCLEOTIDE SEQUENCE [LARGE SCALE GENOMIC DNA]</scope>
    <source>
        <strain evidence="2 3">Stock d4-2</strain>
    </source>
</reference>
<sequence>MDINYLRYDNWHTDGTFPKITYSPMFDENTLRRSLFNLRMELGETLAVGFFDCQLMKIYRYYFRSLLFWWDRLIWSNCTRIVELSRYVRSGYCQMRTHKYEVHFALWAILKAPFLICCNFLNMSQDSKKILIGY</sequence>
<name>A0C0B3_PARTE</name>
<dbReference type="InterPro" id="IPR013785">
    <property type="entry name" value="Aldolase_TIM"/>
</dbReference>
<keyword evidence="1" id="KW-0812">Transmembrane</keyword>
<evidence type="ECO:0000256" key="1">
    <source>
        <dbReference type="SAM" id="Phobius"/>
    </source>
</evidence>
<keyword evidence="1" id="KW-1133">Transmembrane helix</keyword>
<protein>
    <submittedName>
        <fullName evidence="2">Uncharacterized protein</fullName>
    </submittedName>
</protein>
<dbReference type="InParanoid" id="A0C0B3"/>
<dbReference type="HOGENOM" id="CLU_1900258_0_0_1"/>
<dbReference type="AlphaFoldDB" id="A0C0B3"/>
<organism evidence="2 3">
    <name type="scientific">Paramecium tetraurelia</name>
    <dbReference type="NCBI Taxonomy" id="5888"/>
    <lineage>
        <taxon>Eukaryota</taxon>
        <taxon>Sar</taxon>
        <taxon>Alveolata</taxon>
        <taxon>Ciliophora</taxon>
        <taxon>Intramacronucleata</taxon>
        <taxon>Oligohymenophorea</taxon>
        <taxon>Peniculida</taxon>
        <taxon>Parameciidae</taxon>
        <taxon>Paramecium</taxon>
    </lineage>
</organism>
<accession>A0C0B3</accession>
<dbReference type="InterPro" id="IPR017853">
    <property type="entry name" value="GH"/>
</dbReference>
<evidence type="ECO:0000313" key="2">
    <source>
        <dbReference type="EMBL" id="CAK64230.1"/>
    </source>
</evidence>
<dbReference type="RefSeq" id="XP_001431628.1">
    <property type="nucleotide sequence ID" value="XM_001431591.1"/>
</dbReference>
<dbReference type="Gene3D" id="3.20.20.70">
    <property type="entry name" value="Aldolase class I"/>
    <property type="match status" value="1"/>
</dbReference>
<dbReference type="OrthoDB" id="5795902at2759"/>
<evidence type="ECO:0000313" key="3">
    <source>
        <dbReference type="Proteomes" id="UP000000600"/>
    </source>
</evidence>
<proteinExistence type="predicted"/>
<dbReference type="KEGG" id="ptm:GSPATT00006083001"/>
<dbReference type="Proteomes" id="UP000000600">
    <property type="component" value="Unassembled WGS sequence"/>
</dbReference>
<dbReference type="EMBL" id="CT868030">
    <property type="protein sequence ID" value="CAK64230.1"/>
    <property type="molecule type" value="Genomic_DNA"/>
</dbReference>
<dbReference type="GeneID" id="5017412"/>
<keyword evidence="1" id="KW-0472">Membrane</keyword>
<keyword evidence="3" id="KW-1185">Reference proteome</keyword>
<dbReference type="SUPFAM" id="SSF51445">
    <property type="entry name" value="(Trans)glycosidases"/>
    <property type="match status" value="1"/>
</dbReference>
<gene>
    <name evidence="2" type="ORF">GSPATT00006083001</name>
</gene>